<dbReference type="EMBL" id="LFMY01000018">
    <property type="protein sequence ID" value="OKL55760.1"/>
    <property type="molecule type" value="Genomic_DNA"/>
</dbReference>
<feature type="compositionally biased region" description="Basic and acidic residues" evidence="1">
    <location>
        <begin position="258"/>
        <end position="270"/>
    </location>
</feature>
<evidence type="ECO:0000313" key="3">
    <source>
        <dbReference type="Proteomes" id="UP000214365"/>
    </source>
</evidence>
<accession>A0A1Q5Q7N6</accession>
<dbReference type="GeneID" id="31008773"/>
<dbReference type="Proteomes" id="UP000214365">
    <property type="component" value="Unassembled WGS sequence"/>
</dbReference>
<feature type="region of interest" description="Disordered" evidence="1">
    <location>
        <begin position="254"/>
        <end position="285"/>
    </location>
</feature>
<proteinExistence type="predicted"/>
<feature type="compositionally biased region" description="Basic residues" evidence="1">
    <location>
        <begin position="271"/>
        <end position="285"/>
    </location>
</feature>
<protein>
    <submittedName>
        <fullName evidence="2">Uncharacterized protein</fullName>
    </submittedName>
</protein>
<dbReference type="OrthoDB" id="10436302at2759"/>
<gene>
    <name evidence="2" type="ORF">UA08_09017</name>
</gene>
<comment type="caution">
    <text evidence="2">The sequence shown here is derived from an EMBL/GenBank/DDBJ whole genome shotgun (WGS) entry which is preliminary data.</text>
</comment>
<name>A0A1Q5Q7N6_TALAT</name>
<evidence type="ECO:0000256" key="1">
    <source>
        <dbReference type="SAM" id="MobiDB-lite"/>
    </source>
</evidence>
<evidence type="ECO:0000313" key="2">
    <source>
        <dbReference type="EMBL" id="OKL55760.1"/>
    </source>
</evidence>
<dbReference type="RefSeq" id="XP_020115881.1">
    <property type="nucleotide sequence ID" value="XM_020264077.1"/>
</dbReference>
<dbReference type="AlphaFoldDB" id="A0A1Q5Q7N6"/>
<keyword evidence="3" id="KW-1185">Reference proteome</keyword>
<sequence>MASLLHAGHAAKMEAYLSLLLATNLNYTTGMSSSELEMQARQKLETEPLRLSLDEPRMIGNSGGFDIFHEIKSLKAELADQKAEYGARFSDQEKNFKNELAMLHGARIRNDMSELIGRTTQKQRYYAYRQERNCEVHGADVEFHRYVLTVPGYDKDMLDACVGFMITYGITPEGYDLHFKEAPKKILQYVNLRGNVYHLFAYTKSSHHQSEISNMQKLCDEIMQLWVSEGKTISEKITAKISEFDQLHQLWQEGEEEEQKKRELQAEKDLKRKNRGKREKGGKRR</sequence>
<reference evidence="2 3" key="1">
    <citation type="submission" date="2015-06" db="EMBL/GenBank/DDBJ databases">
        <title>Talaromyces atroroseus IBT 11181 draft genome.</title>
        <authorList>
            <person name="Rasmussen K.B."/>
            <person name="Rasmussen S."/>
            <person name="Petersen B."/>
            <person name="Sicheritz-Ponten T."/>
            <person name="Mortensen U.H."/>
            <person name="Thrane U."/>
        </authorList>
    </citation>
    <scope>NUCLEOTIDE SEQUENCE [LARGE SCALE GENOMIC DNA]</scope>
    <source>
        <strain evidence="2 3">IBT 11181</strain>
    </source>
</reference>
<organism evidence="2 3">
    <name type="scientific">Talaromyces atroroseus</name>
    <dbReference type="NCBI Taxonomy" id="1441469"/>
    <lineage>
        <taxon>Eukaryota</taxon>
        <taxon>Fungi</taxon>
        <taxon>Dikarya</taxon>
        <taxon>Ascomycota</taxon>
        <taxon>Pezizomycotina</taxon>
        <taxon>Eurotiomycetes</taxon>
        <taxon>Eurotiomycetidae</taxon>
        <taxon>Eurotiales</taxon>
        <taxon>Trichocomaceae</taxon>
        <taxon>Talaromyces</taxon>
        <taxon>Talaromyces sect. Trachyspermi</taxon>
    </lineage>
</organism>